<evidence type="ECO:0000256" key="4">
    <source>
        <dbReference type="ARBA" id="ARBA00022692"/>
    </source>
</evidence>
<protein>
    <submittedName>
        <fullName evidence="10">Innexin</fullName>
    </submittedName>
</protein>
<proteinExistence type="predicted"/>
<dbReference type="GO" id="GO:0034220">
    <property type="term" value="P:monoatomic ion transmembrane transport"/>
    <property type="evidence" value="ECO:0007669"/>
    <property type="project" value="UniProtKB-KW"/>
</dbReference>
<evidence type="ECO:0000256" key="1">
    <source>
        <dbReference type="ARBA" id="ARBA00004651"/>
    </source>
</evidence>
<feature type="transmembrane region" description="Helical" evidence="9">
    <location>
        <begin position="181"/>
        <end position="202"/>
    </location>
</feature>
<dbReference type="PROSITE" id="PS51013">
    <property type="entry name" value="PANNEXIN"/>
    <property type="match status" value="1"/>
</dbReference>
<keyword evidence="3" id="KW-1003">Cell membrane</keyword>
<dbReference type="GO" id="GO:0005243">
    <property type="term" value="F:gap junction channel activity"/>
    <property type="evidence" value="ECO:0007669"/>
    <property type="project" value="TreeGrafter"/>
</dbReference>
<keyword evidence="7 9" id="KW-0472">Membrane</keyword>
<name>A0A9C7CES8_9VIRU</name>
<evidence type="ECO:0000256" key="2">
    <source>
        <dbReference type="ARBA" id="ARBA00022448"/>
    </source>
</evidence>
<dbReference type="PANTHER" id="PTHR11893">
    <property type="entry name" value="INNEXIN"/>
    <property type="match status" value="1"/>
</dbReference>
<dbReference type="GO" id="GO:0005886">
    <property type="term" value="C:plasma membrane"/>
    <property type="evidence" value="ECO:0007669"/>
    <property type="project" value="UniProtKB-SubCell"/>
</dbReference>
<keyword evidence="4 9" id="KW-0812">Transmembrane</keyword>
<evidence type="ECO:0000256" key="7">
    <source>
        <dbReference type="ARBA" id="ARBA00023136"/>
    </source>
</evidence>
<dbReference type="EMBL" id="LC738874">
    <property type="protein sequence ID" value="BDT62322.1"/>
    <property type="molecule type" value="Genomic_DNA"/>
</dbReference>
<feature type="transmembrane region" description="Helical" evidence="9">
    <location>
        <begin position="112"/>
        <end position="134"/>
    </location>
</feature>
<reference evidence="10" key="1">
    <citation type="submission" date="2022-10" db="EMBL/GenBank/DDBJ databases">
        <title>Genome sequences of endogenous nimaviruses in decapod crustaceans.</title>
        <authorList>
            <person name="Kawato S."/>
            <person name="Nozaki R."/>
            <person name="Kondo H."/>
            <person name="Hirono I."/>
        </authorList>
    </citation>
    <scope>NUCLEOTIDE SEQUENCE</scope>
    <source>
        <strain evidence="10">Okinawa2016</strain>
    </source>
</reference>
<dbReference type="PANTHER" id="PTHR11893:SF37">
    <property type="entry name" value="INNEXIN INX3"/>
    <property type="match status" value="1"/>
</dbReference>
<keyword evidence="5 9" id="KW-1133">Transmembrane helix</keyword>
<evidence type="ECO:0000256" key="9">
    <source>
        <dbReference type="SAM" id="Phobius"/>
    </source>
</evidence>
<dbReference type="Pfam" id="PF00876">
    <property type="entry name" value="Innexin"/>
    <property type="match status" value="1"/>
</dbReference>
<evidence type="ECO:0000256" key="3">
    <source>
        <dbReference type="ARBA" id="ARBA00022475"/>
    </source>
</evidence>
<evidence type="ECO:0000313" key="10">
    <source>
        <dbReference type="EMBL" id="BDT62322.1"/>
    </source>
</evidence>
<keyword evidence="2" id="KW-0813">Transport</keyword>
<organism evidence="10">
    <name type="scientific">Melicertus latisulcatus majanivirus</name>
    <dbReference type="NCBI Taxonomy" id="2984277"/>
    <lineage>
        <taxon>Viruses</taxon>
        <taxon>Viruses incertae sedis</taxon>
        <taxon>Naldaviricetes</taxon>
        <taxon>Nimaviridae</taxon>
    </lineage>
</organism>
<comment type="subcellular location">
    <subcellularLocation>
        <location evidence="1">Cell membrane</location>
        <topology evidence="1">Multi-pass membrane protein</topology>
    </subcellularLocation>
</comment>
<keyword evidence="6" id="KW-0406">Ion transport</keyword>
<evidence type="ECO:0000256" key="5">
    <source>
        <dbReference type="ARBA" id="ARBA00022989"/>
    </source>
</evidence>
<dbReference type="GO" id="GO:0007602">
    <property type="term" value="P:phototransduction"/>
    <property type="evidence" value="ECO:0007669"/>
    <property type="project" value="TreeGrafter"/>
</dbReference>
<keyword evidence="8" id="KW-0407">Ion channel</keyword>
<dbReference type="PRINTS" id="PR01262">
    <property type="entry name" value="INNEXIN"/>
</dbReference>
<evidence type="ECO:0000256" key="8">
    <source>
        <dbReference type="ARBA" id="ARBA00023303"/>
    </source>
</evidence>
<accession>A0A9C7CES8</accession>
<evidence type="ECO:0000256" key="6">
    <source>
        <dbReference type="ARBA" id="ARBA00023065"/>
    </source>
</evidence>
<sequence length="349" mass="40724">MASLGLLSTLRGILQGKRNADIENIMSKLHYRVTTTVLFSFCLIVTTNTLVGDPISCIVDRTNPKLSDKVINTYCWIHTTFTIPNRIYKERDTHFPGISNYNRVDTITYHAYYQWVPFMLFLQGLMFYAPHYFWKTLEGGRLQSIVTDFSTPIFNSEERRKRIKQLADYLQNSLWRNNTYVIKYLICEFLYLLNCIINIVLIDKFLNGMFITYGTDVLSYNEVTDHENKIHPMIALFPRMAKCSMNMYGSSGSIERHDFLCVLAVNVVNEKIYLIMWFWLFFLISMSSNKKVNVVIQTFNQMGDIFILSLLKKNIDSQYLELLVTELSARDTNNLEIKSNEPKILETSI</sequence>
<dbReference type="InterPro" id="IPR000990">
    <property type="entry name" value="Innexin"/>
</dbReference>